<keyword evidence="2" id="KW-0472">Membrane</keyword>
<accession>A0A498IUA5</accession>
<evidence type="ECO:0000256" key="2">
    <source>
        <dbReference type="SAM" id="Phobius"/>
    </source>
</evidence>
<feature type="region of interest" description="Disordered" evidence="1">
    <location>
        <begin position="95"/>
        <end position="128"/>
    </location>
</feature>
<feature type="transmembrane region" description="Helical" evidence="2">
    <location>
        <begin position="18"/>
        <end position="36"/>
    </location>
</feature>
<protein>
    <submittedName>
        <fullName evidence="3">Uncharacterized protein</fullName>
    </submittedName>
</protein>
<organism evidence="3 4">
    <name type="scientific">Malus domestica</name>
    <name type="common">Apple</name>
    <name type="synonym">Pyrus malus</name>
    <dbReference type="NCBI Taxonomy" id="3750"/>
    <lineage>
        <taxon>Eukaryota</taxon>
        <taxon>Viridiplantae</taxon>
        <taxon>Streptophyta</taxon>
        <taxon>Embryophyta</taxon>
        <taxon>Tracheophyta</taxon>
        <taxon>Spermatophyta</taxon>
        <taxon>Magnoliopsida</taxon>
        <taxon>eudicotyledons</taxon>
        <taxon>Gunneridae</taxon>
        <taxon>Pentapetalae</taxon>
        <taxon>rosids</taxon>
        <taxon>fabids</taxon>
        <taxon>Rosales</taxon>
        <taxon>Rosaceae</taxon>
        <taxon>Amygdaloideae</taxon>
        <taxon>Maleae</taxon>
        <taxon>Malus</taxon>
    </lineage>
</organism>
<evidence type="ECO:0000313" key="3">
    <source>
        <dbReference type="EMBL" id="RXH85717.1"/>
    </source>
</evidence>
<feature type="compositionally biased region" description="Basic and acidic residues" evidence="1">
    <location>
        <begin position="113"/>
        <end position="125"/>
    </location>
</feature>
<dbReference type="AlphaFoldDB" id="A0A498IUA5"/>
<proteinExistence type="predicted"/>
<comment type="caution">
    <text evidence="3">The sequence shown here is derived from an EMBL/GenBank/DDBJ whole genome shotgun (WGS) entry which is preliminary data.</text>
</comment>
<keyword evidence="2" id="KW-1133">Transmembrane helix</keyword>
<dbReference type="EMBL" id="RDQH01000336">
    <property type="protein sequence ID" value="RXH85717.1"/>
    <property type="molecule type" value="Genomic_DNA"/>
</dbReference>
<keyword evidence="4" id="KW-1185">Reference proteome</keyword>
<evidence type="ECO:0000256" key="1">
    <source>
        <dbReference type="SAM" id="MobiDB-lite"/>
    </source>
</evidence>
<dbReference type="Proteomes" id="UP000290289">
    <property type="component" value="Chromosome 10"/>
</dbReference>
<name>A0A498IUA5_MALDO</name>
<gene>
    <name evidence="3" type="ORF">DVH24_009538</name>
</gene>
<sequence>MAEIVKMGTWLLCVWKRVLLFIGVWGIPGFSVFRAFERRIQQGGQERKGSRVSLSSIELCWHTRRACSCYPPLDHLLGDSFSECAKGQIEVANSTKAPPLGKSSKQDKKKAKEHIELEEPRKSTERGVSFESANLDSNNQAGADSSIAFQKDLGSMRIRSFLCFVYHIMQ</sequence>
<reference evidence="3 4" key="1">
    <citation type="submission" date="2018-10" db="EMBL/GenBank/DDBJ databases">
        <title>A high-quality apple genome assembly.</title>
        <authorList>
            <person name="Hu J."/>
        </authorList>
    </citation>
    <scope>NUCLEOTIDE SEQUENCE [LARGE SCALE GENOMIC DNA]</scope>
    <source>
        <strain evidence="4">cv. HFTH1</strain>
        <tissue evidence="3">Young leaf</tissue>
    </source>
</reference>
<keyword evidence="2" id="KW-0812">Transmembrane</keyword>
<evidence type="ECO:0000313" key="4">
    <source>
        <dbReference type="Proteomes" id="UP000290289"/>
    </source>
</evidence>